<dbReference type="Pfam" id="PF00158">
    <property type="entry name" value="Sigma54_activat"/>
    <property type="match status" value="1"/>
</dbReference>
<dbReference type="CDD" id="cd00133">
    <property type="entry name" value="PTS_IIB"/>
    <property type="match status" value="1"/>
</dbReference>
<gene>
    <name evidence="7" type="ORF">C2R26_03205</name>
</gene>
<feature type="domain" description="PRD" evidence="6">
    <location>
        <begin position="452"/>
        <end position="562"/>
    </location>
</feature>
<dbReference type="InterPro" id="IPR027417">
    <property type="entry name" value="P-loop_NTPase"/>
</dbReference>
<name>A0A2P4R814_9LACO</name>
<evidence type="ECO:0000259" key="5">
    <source>
        <dbReference type="PROSITE" id="PS51096"/>
    </source>
</evidence>
<dbReference type="InterPro" id="IPR036095">
    <property type="entry name" value="PTS_EIIB-like_sf"/>
</dbReference>
<evidence type="ECO:0000256" key="3">
    <source>
        <dbReference type="ARBA" id="ARBA00022840"/>
    </source>
</evidence>
<dbReference type="SUPFAM" id="SSF53062">
    <property type="entry name" value="PTS system fructose IIA component-like"/>
    <property type="match status" value="1"/>
</dbReference>
<dbReference type="InterPro" id="IPR004701">
    <property type="entry name" value="PTS_EIIA_man-typ"/>
</dbReference>
<accession>A0A2P4R814</accession>
<dbReference type="AlphaFoldDB" id="A0A2P4R814"/>
<dbReference type="CDD" id="cd00009">
    <property type="entry name" value="AAA"/>
    <property type="match status" value="1"/>
</dbReference>
<organism evidence="7">
    <name type="scientific">Companilactobacillus formosensis</name>
    <dbReference type="NCBI Taxonomy" id="1617889"/>
    <lineage>
        <taxon>Bacteria</taxon>
        <taxon>Bacillati</taxon>
        <taxon>Bacillota</taxon>
        <taxon>Bacilli</taxon>
        <taxon>Lactobacillales</taxon>
        <taxon>Lactobacillaceae</taxon>
        <taxon>Companilactobacillus</taxon>
    </lineage>
</organism>
<dbReference type="SUPFAM" id="SSF52540">
    <property type="entry name" value="P-loop containing nucleoside triphosphate hydrolases"/>
    <property type="match status" value="1"/>
</dbReference>
<dbReference type="SUPFAM" id="SSF63520">
    <property type="entry name" value="PTS-regulatory domain, PRD"/>
    <property type="match status" value="1"/>
</dbReference>
<dbReference type="InterPro" id="IPR036662">
    <property type="entry name" value="PTS_EIIA_man-typ_sf"/>
</dbReference>
<feature type="domain" description="PTS EIIA type-4" evidence="5">
    <location>
        <begin position="563"/>
        <end position="699"/>
    </location>
</feature>
<dbReference type="SMART" id="SM00382">
    <property type="entry name" value="AAA"/>
    <property type="match status" value="1"/>
</dbReference>
<dbReference type="PROSITE" id="PS00676">
    <property type="entry name" value="SIGMA54_INTERACT_2"/>
    <property type="match status" value="1"/>
</dbReference>
<dbReference type="EMBL" id="PPWZ01000020">
    <property type="protein sequence ID" value="POH37371.1"/>
    <property type="molecule type" value="Genomic_DNA"/>
</dbReference>
<dbReference type="GO" id="GO:0006355">
    <property type="term" value="P:regulation of DNA-templated transcription"/>
    <property type="evidence" value="ECO:0007669"/>
    <property type="project" value="InterPro"/>
</dbReference>
<dbReference type="InterPro" id="IPR011608">
    <property type="entry name" value="PRD"/>
</dbReference>
<evidence type="ECO:0000256" key="2">
    <source>
        <dbReference type="ARBA" id="ARBA00022741"/>
    </source>
</evidence>
<dbReference type="Gene3D" id="3.40.50.2300">
    <property type="match status" value="1"/>
</dbReference>
<dbReference type="Gene3D" id="3.40.50.510">
    <property type="entry name" value="Phosphotransferase system, mannose-type IIA component"/>
    <property type="match status" value="1"/>
</dbReference>
<dbReference type="InterPro" id="IPR002078">
    <property type="entry name" value="Sigma_54_int"/>
</dbReference>
<comment type="caution">
    <text evidence="7">The sequence shown here is derived from an EMBL/GenBank/DDBJ whole genome shotgun (WGS) entry which is preliminary data.</text>
</comment>
<evidence type="ECO:0000313" key="7">
    <source>
        <dbReference type="EMBL" id="POH37371.1"/>
    </source>
</evidence>
<sequence length="919" mass="105125">MSEIKLEAYLDKISKKAMDERNFNILETGTIADNLQLSRSTVSRYLNDGYKEGAFSKIKTHPIKYISIRVLRKYFKSPRLDYDSVKNLMNEKKKLSTSNRDIFNAVIGSDGSLVNQIEEIKTATLYPGKGLPIMLMGPSGSGKTYLAYKIYEYCVQKEIISKQSKFQSLNCAQYFNNPELLSSLLFGYTKGAFTGADQDTAGLIENANGGILFLDEVHRLTKSGQEKLFSFMDTGQYSPVGNDSIKRKASVRLIFATTEKLDSTFLPTFVRRIPVIINIPSFGSRPQSEKVQLIDYFFMNESRVLNRRIKVSTQLINALASADMEGNIGKLRNIIKYSSGNAYAKFEDSSEIKVNLSNIPINYYQSLIQYEKFENEPNEYVKYDFNSDALPRHTNQTIRIIKKLYESTIEIIWDFFNGELDKKQFLNHFNKNVDMLFDSILFKTNYKNLNDSEYEFLIYQIKSVFDFMEDSYGYPKDGNQIIAIATLLRSKNLQSVLKENKIWNLHKFEIIHELKNNFRRSYQIATRILALLSNKMERDILKEDILMVTLYVAKSKSNNSLQEIHSIVVAHGYSTASGLANVANRMLKDNIFQSIDMPIDTTTKDIETKLIDYINTVNIENGLILLIDMGSLNQIGNSLNEKLNVPILMIDHVSTPLVLNVGNLILQHKGMNEIRNDVYLNNKINSQILLPRKKQKKAIITCCHSGMGSAVQIQEIIKNSLKKFDVNIEILPYDFGKLSKNKRNELPFELYDVIAIVGTANPKISGIPYLSLDGLLSGNHIDQLIKILNETKSMDYSELKDALLMNFTIKRMISSVTILDPNSLIKITDTTVSKMEKLLNTKFQTNKRILLIIHESGMIERLIRKQNLDVQEDIEQFRLKHKKLFGLVYQAIHPLESQYNIEVSVEEVRLIVEIILGDD</sequence>
<keyword evidence="3" id="KW-0067">ATP-binding</keyword>
<dbReference type="InterPro" id="IPR036634">
    <property type="entry name" value="PRD_sf"/>
</dbReference>
<evidence type="ECO:0000259" key="4">
    <source>
        <dbReference type="PROSITE" id="PS50045"/>
    </source>
</evidence>
<dbReference type="Pfam" id="PF03610">
    <property type="entry name" value="EIIA-man"/>
    <property type="match status" value="1"/>
</dbReference>
<dbReference type="InterPro" id="IPR025943">
    <property type="entry name" value="Sigma_54_int_dom_ATP-bd_2"/>
</dbReference>
<reference evidence="7" key="1">
    <citation type="submission" date="2018-01" db="EMBL/GenBank/DDBJ databases">
        <title>Genome sequnecing of Lactobacillus formosensis KACC 18721.</title>
        <authorList>
            <person name="Kim S.-J."/>
            <person name="Heo J."/>
        </authorList>
    </citation>
    <scope>NUCLEOTIDE SEQUENCE</scope>
    <source>
        <strain evidence="7">KACC 18721</strain>
    </source>
</reference>
<dbReference type="InterPro" id="IPR003593">
    <property type="entry name" value="AAA+_ATPase"/>
</dbReference>
<protein>
    <submittedName>
        <fullName evidence="7">PRD domain-containing protein</fullName>
    </submittedName>
</protein>
<dbReference type="PANTHER" id="PTHR32071">
    <property type="entry name" value="TRANSCRIPTIONAL REGULATORY PROTEIN"/>
    <property type="match status" value="1"/>
</dbReference>
<dbReference type="Gene3D" id="1.10.1790.10">
    <property type="entry name" value="PRD domain"/>
    <property type="match status" value="1"/>
</dbReference>
<keyword evidence="2" id="KW-0547">Nucleotide-binding</keyword>
<dbReference type="PROSITE" id="PS51372">
    <property type="entry name" value="PRD_2"/>
    <property type="match status" value="2"/>
</dbReference>
<dbReference type="GO" id="GO:0008982">
    <property type="term" value="F:protein-N(PI)-phosphohistidine-sugar phosphotransferase activity"/>
    <property type="evidence" value="ECO:0007669"/>
    <property type="project" value="InterPro"/>
</dbReference>
<dbReference type="GO" id="GO:0009401">
    <property type="term" value="P:phosphoenolpyruvate-dependent sugar phosphotransferase system"/>
    <property type="evidence" value="ECO:0007669"/>
    <property type="project" value="InterPro"/>
</dbReference>
<dbReference type="Pfam" id="PF00874">
    <property type="entry name" value="PRD"/>
    <property type="match status" value="1"/>
</dbReference>
<dbReference type="PROSITE" id="PS51096">
    <property type="entry name" value="PTS_EIIA_TYPE_4"/>
    <property type="match status" value="1"/>
</dbReference>
<dbReference type="PROSITE" id="PS50045">
    <property type="entry name" value="SIGMA54_INTERACT_4"/>
    <property type="match status" value="1"/>
</dbReference>
<dbReference type="SUPFAM" id="SSF52794">
    <property type="entry name" value="PTS system IIB component-like"/>
    <property type="match status" value="1"/>
</dbReference>
<evidence type="ECO:0000259" key="6">
    <source>
        <dbReference type="PROSITE" id="PS51372"/>
    </source>
</evidence>
<dbReference type="Gene3D" id="3.40.50.300">
    <property type="entry name" value="P-loop containing nucleotide triphosphate hydrolases"/>
    <property type="match status" value="1"/>
</dbReference>
<keyword evidence="1" id="KW-0808">Transferase</keyword>
<dbReference type="GO" id="GO:0005524">
    <property type="term" value="F:ATP binding"/>
    <property type="evidence" value="ECO:0007669"/>
    <property type="project" value="UniProtKB-KW"/>
</dbReference>
<feature type="domain" description="PRD" evidence="6">
    <location>
        <begin position="819"/>
        <end position="919"/>
    </location>
</feature>
<dbReference type="PANTHER" id="PTHR32071:SF38">
    <property type="entry name" value="PSP OPERON TRANSCRIPTIONAL ACTIVATOR"/>
    <property type="match status" value="1"/>
</dbReference>
<dbReference type="GO" id="GO:0016020">
    <property type="term" value="C:membrane"/>
    <property type="evidence" value="ECO:0007669"/>
    <property type="project" value="InterPro"/>
</dbReference>
<proteinExistence type="predicted"/>
<evidence type="ECO:0000256" key="1">
    <source>
        <dbReference type="ARBA" id="ARBA00022679"/>
    </source>
</evidence>
<feature type="domain" description="Sigma-54 factor interaction" evidence="4">
    <location>
        <begin position="106"/>
        <end position="340"/>
    </location>
</feature>